<evidence type="ECO:0000313" key="2">
    <source>
        <dbReference type="Proteomes" id="UP000264215"/>
    </source>
</evidence>
<feature type="non-terminal residue" evidence="1">
    <location>
        <position position="1"/>
    </location>
</feature>
<evidence type="ECO:0000313" key="1">
    <source>
        <dbReference type="EMBL" id="HCO69017.1"/>
    </source>
</evidence>
<reference evidence="1 2" key="1">
    <citation type="journal article" date="2018" name="Nat. Biotechnol.">
        <title>A standardized bacterial taxonomy based on genome phylogeny substantially revises the tree of life.</title>
        <authorList>
            <person name="Parks D.H."/>
            <person name="Chuvochina M."/>
            <person name="Waite D.W."/>
            <person name="Rinke C."/>
            <person name="Skarshewski A."/>
            <person name="Chaumeil P.A."/>
            <person name="Hugenholtz P."/>
        </authorList>
    </citation>
    <scope>NUCLEOTIDE SEQUENCE [LARGE SCALE GENOMIC DNA]</scope>
    <source>
        <strain evidence="1">UBA9905</strain>
    </source>
</reference>
<evidence type="ECO:0008006" key="3">
    <source>
        <dbReference type="Google" id="ProtNLM"/>
    </source>
</evidence>
<comment type="caution">
    <text evidence="1">The sequence shown here is derived from an EMBL/GenBank/DDBJ whole genome shotgun (WGS) entry which is preliminary data.</text>
</comment>
<dbReference type="AlphaFoldDB" id="A0A3D3TK74"/>
<name>A0A3D3TK74_9BACT</name>
<proteinExistence type="predicted"/>
<dbReference type="EMBL" id="DQBS01000006">
    <property type="protein sequence ID" value="HCO69017.1"/>
    <property type="molecule type" value="Genomic_DNA"/>
</dbReference>
<sequence length="180" mass="20228">NRPPELFIPDATTEIGSEYSLYLRGFASDPDGDSLEFRLLSGPGEIVEGTYSFVPTRRDIGKNEILLEVLDEKGMKTENRFTVMVETSEKVTGISYALRSVDSDSVRIVAGQYEILSQKKQSVVQTDWIFDFYEIHFFAVNELGDTLIGTAVFDDVDSKLNRKIYSPAGNYMGNIILMTE</sequence>
<accession>A0A3D3TK74</accession>
<dbReference type="Proteomes" id="UP000264215">
    <property type="component" value="Unassembled WGS sequence"/>
</dbReference>
<gene>
    <name evidence="1" type="ORF">DIT26_00260</name>
</gene>
<organism evidence="1 2">
    <name type="scientific">Mesotoga infera</name>
    <dbReference type="NCBI Taxonomy" id="1236046"/>
    <lineage>
        <taxon>Bacteria</taxon>
        <taxon>Thermotogati</taxon>
        <taxon>Thermotogota</taxon>
        <taxon>Thermotogae</taxon>
        <taxon>Kosmotogales</taxon>
        <taxon>Kosmotogaceae</taxon>
        <taxon>Mesotoga</taxon>
    </lineage>
</organism>
<protein>
    <recommendedName>
        <fullName evidence="3">Cadherin domain-containing protein</fullName>
    </recommendedName>
</protein>